<dbReference type="EMBL" id="CP034207">
    <property type="protein sequence ID" value="QBZ61635.1"/>
    <property type="molecule type" value="Genomic_DNA"/>
</dbReference>
<evidence type="ECO:0000313" key="3">
    <source>
        <dbReference type="Proteomes" id="UP000294847"/>
    </source>
</evidence>
<name>A0A4P7NI19_PYROR</name>
<dbReference type="Proteomes" id="UP000294847">
    <property type="component" value="Chromosome 4"/>
</dbReference>
<feature type="compositionally biased region" description="Basic residues" evidence="1">
    <location>
        <begin position="41"/>
        <end position="55"/>
    </location>
</feature>
<feature type="region of interest" description="Disordered" evidence="1">
    <location>
        <begin position="21"/>
        <end position="84"/>
    </location>
</feature>
<feature type="compositionally biased region" description="Polar residues" evidence="1">
    <location>
        <begin position="21"/>
        <end position="30"/>
    </location>
</feature>
<sequence>MDTTPSPQEAALQVTAHNDSIQGHQRQMVSSPMDDSEMPRSGRRIRNGHYNRIRKSCGGQVPGEGMRGGAMQTIEFDTRRGVAT</sequence>
<protein>
    <submittedName>
        <fullName evidence="2">Uncharacterized protein</fullName>
    </submittedName>
</protein>
<reference evidence="2 3" key="1">
    <citation type="journal article" date="2019" name="Mol. Biol. Evol.">
        <title>Blast fungal genomes show frequent chromosomal changes, gene gains and losses, and effector gene turnover.</title>
        <authorList>
            <person name="Gomez Luciano L.B."/>
            <person name="Jason Tsai I."/>
            <person name="Chuma I."/>
            <person name="Tosa Y."/>
            <person name="Chen Y.H."/>
            <person name="Li J.Y."/>
            <person name="Li M.Y."/>
            <person name="Jade Lu M.Y."/>
            <person name="Nakayashiki H."/>
            <person name="Li W.H."/>
        </authorList>
    </citation>
    <scope>NUCLEOTIDE SEQUENCE [LARGE SCALE GENOMIC DNA]</scope>
    <source>
        <strain evidence="2">MZ5-1-6</strain>
    </source>
</reference>
<evidence type="ECO:0000313" key="2">
    <source>
        <dbReference type="EMBL" id="QBZ61635.1"/>
    </source>
</evidence>
<organism evidence="2 3">
    <name type="scientific">Pyricularia oryzae</name>
    <name type="common">Rice blast fungus</name>
    <name type="synonym">Magnaporthe oryzae</name>
    <dbReference type="NCBI Taxonomy" id="318829"/>
    <lineage>
        <taxon>Eukaryota</taxon>
        <taxon>Fungi</taxon>
        <taxon>Dikarya</taxon>
        <taxon>Ascomycota</taxon>
        <taxon>Pezizomycotina</taxon>
        <taxon>Sordariomycetes</taxon>
        <taxon>Sordariomycetidae</taxon>
        <taxon>Magnaporthales</taxon>
        <taxon>Pyriculariaceae</taxon>
        <taxon>Pyricularia</taxon>
    </lineage>
</organism>
<proteinExistence type="predicted"/>
<accession>A0A4P7NI19</accession>
<evidence type="ECO:0000256" key="1">
    <source>
        <dbReference type="SAM" id="MobiDB-lite"/>
    </source>
</evidence>
<dbReference type="AlphaFoldDB" id="A0A4P7NI19"/>
<gene>
    <name evidence="2" type="ORF">PoMZ_08589</name>
</gene>